<evidence type="ECO:0000256" key="4">
    <source>
        <dbReference type="ARBA" id="ARBA00022968"/>
    </source>
</evidence>
<feature type="signal peptide" evidence="6">
    <location>
        <begin position="1"/>
        <end position="25"/>
    </location>
</feature>
<keyword evidence="3" id="KW-0808">Transferase</keyword>
<comment type="similarity">
    <text evidence="2">Belongs to the glycosyltransferase 47 family.</text>
</comment>
<reference evidence="9" key="1">
    <citation type="journal article" date="2014" name="Science">
        <title>The coffee genome provides insight into the convergent evolution of caffeine biosynthesis.</title>
        <authorList>
            <person name="Denoeud F."/>
            <person name="Carretero-Paulet L."/>
            <person name="Dereeper A."/>
            <person name="Droc G."/>
            <person name="Guyot R."/>
            <person name="Pietrella M."/>
            <person name="Zheng C."/>
            <person name="Alberti A."/>
            <person name="Anthony F."/>
            <person name="Aprea G."/>
            <person name="Aury J.M."/>
            <person name="Bento P."/>
            <person name="Bernard M."/>
            <person name="Bocs S."/>
            <person name="Campa C."/>
            <person name="Cenci A."/>
            <person name="Combes M.C."/>
            <person name="Crouzillat D."/>
            <person name="Da Silva C."/>
            <person name="Daddiego L."/>
            <person name="De Bellis F."/>
            <person name="Dussert S."/>
            <person name="Garsmeur O."/>
            <person name="Gayraud T."/>
            <person name="Guignon V."/>
            <person name="Jahn K."/>
            <person name="Jamilloux V."/>
            <person name="Joet T."/>
            <person name="Labadie K."/>
            <person name="Lan T."/>
            <person name="Leclercq J."/>
            <person name="Lepelley M."/>
            <person name="Leroy T."/>
            <person name="Li L.T."/>
            <person name="Librado P."/>
            <person name="Lopez L."/>
            <person name="Munoz A."/>
            <person name="Noel B."/>
            <person name="Pallavicini A."/>
            <person name="Perrotta G."/>
            <person name="Poncet V."/>
            <person name="Pot D."/>
            <person name="Priyono X."/>
            <person name="Rigoreau M."/>
            <person name="Rouard M."/>
            <person name="Rozas J."/>
            <person name="Tranchant-Dubreuil C."/>
            <person name="VanBuren R."/>
            <person name="Zhang Q."/>
            <person name="Andrade A.C."/>
            <person name="Argout X."/>
            <person name="Bertrand B."/>
            <person name="de Kochko A."/>
            <person name="Graziosi G."/>
            <person name="Henry R.J."/>
            <person name="Jayarama X."/>
            <person name="Ming R."/>
            <person name="Nagai C."/>
            <person name="Rounsley S."/>
            <person name="Sankoff D."/>
            <person name="Giuliano G."/>
            <person name="Albert V.A."/>
            <person name="Wincker P."/>
            <person name="Lashermes P."/>
        </authorList>
    </citation>
    <scope>NUCLEOTIDE SEQUENCE [LARGE SCALE GENOMIC DNA]</scope>
    <source>
        <strain evidence="9">cv. DH200-94</strain>
    </source>
</reference>
<dbReference type="OMA" id="PYDAFYM"/>
<gene>
    <name evidence="8" type="ORF">GSCOC_T00029955001</name>
</gene>
<dbReference type="PANTHER" id="PTHR11062:SF253">
    <property type="entry name" value="EXOSTOSIN GT47 DOMAIN-CONTAINING PROTEIN"/>
    <property type="match status" value="1"/>
</dbReference>
<dbReference type="InterPro" id="IPR004263">
    <property type="entry name" value="Exostosin"/>
</dbReference>
<evidence type="ECO:0000256" key="2">
    <source>
        <dbReference type="ARBA" id="ARBA00010271"/>
    </source>
</evidence>
<dbReference type="EMBL" id="HG739088">
    <property type="protein sequence ID" value="CDP00145.1"/>
    <property type="molecule type" value="Genomic_DNA"/>
</dbReference>
<dbReference type="PhylomeDB" id="A0A068TV35"/>
<dbReference type="AlphaFoldDB" id="A0A068TV35"/>
<proteinExistence type="inferred from homology"/>
<dbReference type="InParanoid" id="A0A068TV35"/>
<keyword evidence="3" id="KW-0328">Glycosyltransferase</keyword>
<dbReference type="Pfam" id="PF03016">
    <property type="entry name" value="Exostosin_GT47"/>
    <property type="match status" value="1"/>
</dbReference>
<evidence type="ECO:0000256" key="6">
    <source>
        <dbReference type="SAM" id="SignalP"/>
    </source>
</evidence>
<evidence type="ECO:0000313" key="8">
    <source>
        <dbReference type="EMBL" id="CDP00145.1"/>
    </source>
</evidence>
<name>A0A068TV35_COFCA</name>
<evidence type="ECO:0000256" key="5">
    <source>
        <dbReference type="ARBA" id="ARBA00023034"/>
    </source>
</evidence>
<evidence type="ECO:0000256" key="1">
    <source>
        <dbReference type="ARBA" id="ARBA00004323"/>
    </source>
</evidence>
<dbReference type="Proteomes" id="UP000295252">
    <property type="component" value="Chromosome IV"/>
</dbReference>
<dbReference type="GO" id="GO:0016757">
    <property type="term" value="F:glycosyltransferase activity"/>
    <property type="evidence" value="ECO:0007669"/>
    <property type="project" value="UniProtKB-KW"/>
</dbReference>
<dbReference type="InterPro" id="IPR040911">
    <property type="entry name" value="Exostosin_GT47"/>
</dbReference>
<evidence type="ECO:0000256" key="3">
    <source>
        <dbReference type="ARBA" id="ARBA00022676"/>
    </source>
</evidence>
<feature type="chain" id="PRO_5001654243" description="Exostosin GT47 domain-containing protein" evidence="6">
    <location>
        <begin position="26"/>
        <end position="347"/>
    </location>
</feature>
<organism evidence="8 9">
    <name type="scientific">Coffea canephora</name>
    <name type="common">Robusta coffee</name>
    <dbReference type="NCBI Taxonomy" id="49390"/>
    <lineage>
        <taxon>Eukaryota</taxon>
        <taxon>Viridiplantae</taxon>
        <taxon>Streptophyta</taxon>
        <taxon>Embryophyta</taxon>
        <taxon>Tracheophyta</taxon>
        <taxon>Spermatophyta</taxon>
        <taxon>Magnoliopsida</taxon>
        <taxon>eudicotyledons</taxon>
        <taxon>Gunneridae</taxon>
        <taxon>Pentapetalae</taxon>
        <taxon>asterids</taxon>
        <taxon>lamiids</taxon>
        <taxon>Gentianales</taxon>
        <taxon>Rubiaceae</taxon>
        <taxon>Ixoroideae</taxon>
        <taxon>Gardenieae complex</taxon>
        <taxon>Bertiereae - Coffeeae clade</taxon>
        <taxon>Coffeeae</taxon>
        <taxon>Coffea</taxon>
    </lineage>
</organism>
<keyword evidence="4" id="KW-0735">Signal-anchor</keyword>
<dbReference type="PANTHER" id="PTHR11062">
    <property type="entry name" value="EXOSTOSIN HEPARAN SULFATE GLYCOSYLTRANSFERASE -RELATED"/>
    <property type="match status" value="1"/>
</dbReference>
<evidence type="ECO:0000313" key="9">
    <source>
        <dbReference type="Proteomes" id="UP000295252"/>
    </source>
</evidence>
<protein>
    <recommendedName>
        <fullName evidence="7">Exostosin GT47 domain-containing protein</fullName>
    </recommendedName>
</protein>
<dbReference type="STRING" id="49390.A0A068TV35"/>
<keyword evidence="5" id="KW-0333">Golgi apparatus</keyword>
<keyword evidence="4" id="KW-0812">Transmembrane</keyword>
<feature type="domain" description="Exostosin GT47" evidence="7">
    <location>
        <begin position="45"/>
        <end position="282"/>
    </location>
</feature>
<keyword evidence="9" id="KW-1185">Reference proteome</keyword>
<dbReference type="GO" id="GO:0000139">
    <property type="term" value="C:Golgi membrane"/>
    <property type="evidence" value="ECO:0007669"/>
    <property type="project" value="UniProtKB-SubCell"/>
</dbReference>
<evidence type="ECO:0000259" key="7">
    <source>
        <dbReference type="Pfam" id="PF03016"/>
    </source>
</evidence>
<keyword evidence="6" id="KW-0732">Signal</keyword>
<comment type="subcellular location">
    <subcellularLocation>
        <location evidence="1">Golgi apparatus membrane</location>
        <topology evidence="1">Single-pass type II membrane protein</topology>
    </subcellularLocation>
</comment>
<accession>A0A068TV35</accession>
<dbReference type="Gramene" id="CDP00145">
    <property type="protein sequence ID" value="CDP00145"/>
    <property type="gene ID" value="GSCOC_T00029955001"/>
</dbReference>
<dbReference type="OrthoDB" id="1924787at2759"/>
<sequence length="347" mass="39608">MAVSSSSVLFLCLLSLAQPLHSLSASPYLFPSTLFDNYEKMLTTFRIYMYTPQKPFTFTTPPLSLFHTSLLNSPFLTQNADEAHLFYIPFPPDLSTRSRARLVRHLRISYPYWNRTLGADHFFMAPGGVASSSDRNAVELKKNSVQISIFPTASGDFIPHKDITLPPVNPSPLALVQGPGNDTASHLGFMVWDGKLLEYNYLVNEMKRDPEFRIESEPSDHVDLVKDSKFCLFLYGGEMTWMVEAMALGCVPVVLVDRPVQDFPLTDVLRWSDMGLLVRTRGGLKRLKAVLNGVGGDRYQQMRELGVAASRHLVWNLEPQPYDAFHMVMYQLWLRRHTIRYARREWV</sequence>